<dbReference type="InterPro" id="IPR011006">
    <property type="entry name" value="CheY-like_superfamily"/>
</dbReference>
<dbReference type="EMBL" id="JBHTMN010000011">
    <property type="protein sequence ID" value="MFD1383797.1"/>
    <property type="molecule type" value="Genomic_DNA"/>
</dbReference>
<dbReference type="SUPFAM" id="SSF52172">
    <property type="entry name" value="CheY-like"/>
    <property type="match status" value="1"/>
</dbReference>
<dbReference type="SUPFAM" id="SSF109604">
    <property type="entry name" value="HD-domain/PDEase-like"/>
    <property type="match status" value="1"/>
</dbReference>
<dbReference type="InterPro" id="IPR037522">
    <property type="entry name" value="HD_GYP_dom"/>
</dbReference>
<keyword evidence="1" id="KW-0597">Phosphoprotein</keyword>
<dbReference type="SMART" id="SM00471">
    <property type="entry name" value="HDc"/>
    <property type="match status" value="1"/>
</dbReference>
<feature type="domain" description="HD-GYP" evidence="3">
    <location>
        <begin position="157"/>
        <end position="354"/>
    </location>
</feature>
<organism evidence="4 5">
    <name type="scientific">Rhodanobacter aciditrophus</name>
    <dbReference type="NCBI Taxonomy" id="1623218"/>
    <lineage>
        <taxon>Bacteria</taxon>
        <taxon>Pseudomonadati</taxon>
        <taxon>Pseudomonadota</taxon>
        <taxon>Gammaproteobacteria</taxon>
        <taxon>Lysobacterales</taxon>
        <taxon>Rhodanobacteraceae</taxon>
        <taxon>Rhodanobacter</taxon>
    </lineage>
</organism>
<dbReference type="PANTHER" id="PTHR45228:SF5">
    <property type="entry name" value="CYCLIC DI-GMP PHOSPHODIESTERASE VC_1348-RELATED"/>
    <property type="match status" value="1"/>
</dbReference>
<accession>A0ABW4B177</accession>
<reference evidence="5" key="1">
    <citation type="journal article" date="2019" name="Int. J. Syst. Evol. Microbiol.">
        <title>The Global Catalogue of Microorganisms (GCM) 10K type strain sequencing project: providing services to taxonomists for standard genome sequencing and annotation.</title>
        <authorList>
            <consortium name="The Broad Institute Genomics Platform"/>
            <consortium name="The Broad Institute Genome Sequencing Center for Infectious Disease"/>
            <person name="Wu L."/>
            <person name="Ma J."/>
        </authorList>
    </citation>
    <scope>NUCLEOTIDE SEQUENCE [LARGE SCALE GENOMIC DNA]</scope>
    <source>
        <strain evidence="5">JCM 30774</strain>
    </source>
</reference>
<feature type="domain" description="Response regulatory" evidence="2">
    <location>
        <begin position="22"/>
        <end position="137"/>
    </location>
</feature>
<evidence type="ECO:0000259" key="2">
    <source>
        <dbReference type="PROSITE" id="PS50110"/>
    </source>
</evidence>
<evidence type="ECO:0000259" key="3">
    <source>
        <dbReference type="PROSITE" id="PS51832"/>
    </source>
</evidence>
<dbReference type="CDD" id="cd00077">
    <property type="entry name" value="HDc"/>
    <property type="match status" value="1"/>
</dbReference>
<dbReference type="PANTHER" id="PTHR45228">
    <property type="entry name" value="CYCLIC DI-GMP PHOSPHODIESTERASE TM_0186-RELATED"/>
    <property type="match status" value="1"/>
</dbReference>
<dbReference type="InterPro" id="IPR003607">
    <property type="entry name" value="HD/PDEase_dom"/>
</dbReference>
<sequence>MFDLDYMNDALLAYESNLAPKSVLVVDDMADNIDILKGILKKHYDVRIAKSGAMALKSIEAKVPDLVLLDIMMPGMNGYEVCRKIKNNPMTAHVPVIFITAMTSVDDERKGFEVGAVDFITKPITPLTTLARVANHIALSEQDKRNKLIIKQRTSQLEESLVAAVKMLSEAGTYNDEDTGSHMWRMADYCALLARKVGFDAEQVERIRLAAPMHDTGKIGIPDNILKAPRKLTPEEWEVMQQHPTIGAKILGNSQSPLFQMAAEIALAHHERWDGSGYPNGLAGEDIPLTARIVALADVFDALTMERPYKKAWPIKDAYQYIRDNAGSHFDPNLVEMFIVQDEEIRAIKAEWELKGDQ</sequence>
<dbReference type="CDD" id="cd19920">
    <property type="entry name" value="REC_PA4781-like"/>
    <property type="match status" value="1"/>
</dbReference>
<evidence type="ECO:0000256" key="1">
    <source>
        <dbReference type="PROSITE-ProRule" id="PRU00169"/>
    </source>
</evidence>
<feature type="modified residue" description="4-aspartylphosphate" evidence="1">
    <location>
        <position position="70"/>
    </location>
</feature>
<dbReference type="PROSITE" id="PS51832">
    <property type="entry name" value="HD_GYP"/>
    <property type="match status" value="1"/>
</dbReference>
<dbReference type="Proteomes" id="UP001597059">
    <property type="component" value="Unassembled WGS sequence"/>
</dbReference>
<dbReference type="SMART" id="SM00448">
    <property type="entry name" value="REC"/>
    <property type="match status" value="1"/>
</dbReference>
<dbReference type="Pfam" id="PF13487">
    <property type="entry name" value="HD_5"/>
    <property type="match status" value="1"/>
</dbReference>
<evidence type="ECO:0000313" key="5">
    <source>
        <dbReference type="Proteomes" id="UP001597059"/>
    </source>
</evidence>
<name>A0ABW4B177_9GAMM</name>
<dbReference type="InterPro" id="IPR001789">
    <property type="entry name" value="Sig_transdc_resp-reg_receiver"/>
</dbReference>
<dbReference type="Gene3D" id="3.40.50.2300">
    <property type="match status" value="1"/>
</dbReference>
<evidence type="ECO:0000313" key="4">
    <source>
        <dbReference type="EMBL" id="MFD1383797.1"/>
    </source>
</evidence>
<dbReference type="Gene3D" id="1.10.3210.10">
    <property type="entry name" value="Hypothetical protein af1432"/>
    <property type="match status" value="1"/>
</dbReference>
<keyword evidence="5" id="KW-1185">Reference proteome</keyword>
<dbReference type="PROSITE" id="PS50110">
    <property type="entry name" value="RESPONSE_REGULATORY"/>
    <property type="match status" value="1"/>
</dbReference>
<proteinExistence type="predicted"/>
<dbReference type="Pfam" id="PF00072">
    <property type="entry name" value="Response_reg"/>
    <property type="match status" value="1"/>
</dbReference>
<gene>
    <name evidence="4" type="ORF">ACFQ45_10480</name>
</gene>
<dbReference type="RefSeq" id="WP_377367406.1">
    <property type="nucleotide sequence ID" value="NZ_JBHTMN010000011.1"/>
</dbReference>
<comment type="caution">
    <text evidence="4">The sequence shown here is derived from an EMBL/GenBank/DDBJ whole genome shotgun (WGS) entry which is preliminary data.</text>
</comment>
<protein>
    <submittedName>
        <fullName evidence="4">HD domain-containing phosphohydrolase</fullName>
    </submittedName>
</protein>
<dbReference type="InterPro" id="IPR052020">
    <property type="entry name" value="Cyclic_di-GMP/3'3'-cGAMP_PDE"/>
</dbReference>